<feature type="non-terminal residue" evidence="3">
    <location>
        <position position="1"/>
    </location>
</feature>
<evidence type="ECO:0000259" key="2">
    <source>
        <dbReference type="Pfam" id="PF07727"/>
    </source>
</evidence>
<dbReference type="Proteomes" id="UP000257109">
    <property type="component" value="Unassembled WGS sequence"/>
</dbReference>
<dbReference type="InterPro" id="IPR013103">
    <property type="entry name" value="RVT_2"/>
</dbReference>
<organism evidence="3 4">
    <name type="scientific">Mucuna pruriens</name>
    <name type="common">Velvet bean</name>
    <name type="synonym">Dolichos pruriens</name>
    <dbReference type="NCBI Taxonomy" id="157652"/>
    <lineage>
        <taxon>Eukaryota</taxon>
        <taxon>Viridiplantae</taxon>
        <taxon>Streptophyta</taxon>
        <taxon>Embryophyta</taxon>
        <taxon>Tracheophyta</taxon>
        <taxon>Spermatophyta</taxon>
        <taxon>Magnoliopsida</taxon>
        <taxon>eudicotyledons</taxon>
        <taxon>Gunneridae</taxon>
        <taxon>Pentapetalae</taxon>
        <taxon>rosids</taxon>
        <taxon>fabids</taxon>
        <taxon>Fabales</taxon>
        <taxon>Fabaceae</taxon>
        <taxon>Papilionoideae</taxon>
        <taxon>50 kb inversion clade</taxon>
        <taxon>NPAAA clade</taxon>
        <taxon>indigoferoid/millettioid clade</taxon>
        <taxon>Phaseoleae</taxon>
        <taxon>Mucuna</taxon>
    </lineage>
</organism>
<keyword evidence="1" id="KW-0812">Transmembrane</keyword>
<gene>
    <name evidence="3" type="ORF">CR513_43150</name>
</gene>
<feature type="non-terminal residue" evidence="3">
    <location>
        <position position="184"/>
    </location>
</feature>
<evidence type="ECO:0000256" key="1">
    <source>
        <dbReference type="SAM" id="Phobius"/>
    </source>
</evidence>
<keyword evidence="4" id="KW-1185">Reference proteome</keyword>
<sequence length="184" mass="21424">TIRNELNFIISYHTWELVDFPRVTKVVIVCALIALAAIHNLITHQIDAKTIFYIETCRKSIYIKQLADFIIPRQEYKVSKLKKSLYVVNEAKEFLSSKFEMKDQKEVINVILGIKIKCGKSRQPSLPPPHSTVVCRVRQTHYVKKLLRKFNSYYVILVGTPYDPNVHYKKNSKTIVCLNLNMPK</sequence>
<evidence type="ECO:0000313" key="4">
    <source>
        <dbReference type="Proteomes" id="UP000257109"/>
    </source>
</evidence>
<accession>A0A371FEU4</accession>
<dbReference type="AlphaFoldDB" id="A0A371FEU4"/>
<dbReference type="OrthoDB" id="1645289at2759"/>
<comment type="caution">
    <text evidence="3">The sequence shown here is derived from an EMBL/GenBank/DDBJ whole genome shotgun (WGS) entry which is preliminary data.</text>
</comment>
<protein>
    <recommendedName>
        <fullName evidence="2">Reverse transcriptase Ty1/copia-type domain-containing protein</fullName>
    </recommendedName>
</protein>
<proteinExistence type="predicted"/>
<dbReference type="EMBL" id="QJKJ01009371">
    <property type="protein sequence ID" value="RDX76817.1"/>
    <property type="molecule type" value="Genomic_DNA"/>
</dbReference>
<feature type="transmembrane region" description="Helical" evidence="1">
    <location>
        <begin position="23"/>
        <end position="42"/>
    </location>
</feature>
<keyword evidence="1" id="KW-0472">Membrane</keyword>
<feature type="domain" description="Reverse transcriptase Ty1/copia-type" evidence="2">
    <location>
        <begin position="22"/>
        <end position="91"/>
    </location>
</feature>
<dbReference type="Pfam" id="PF07727">
    <property type="entry name" value="RVT_2"/>
    <property type="match status" value="1"/>
</dbReference>
<evidence type="ECO:0000313" key="3">
    <source>
        <dbReference type="EMBL" id="RDX76817.1"/>
    </source>
</evidence>
<reference evidence="3" key="1">
    <citation type="submission" date="2018-05" db="EMBL/GenBank/DDBJ databases">
        <title>Draft genome of Mucuna pruriens seed.</title>
        <authorList>
            <person name="Nnadi N.E."/>
            <person name="Vos R."/>
            <person name="Hasami M.H."/>
            <person name="Devisetty U.K."/>
            <person name="Aguiy J.C."/>
        </authorList>
    </citation>
    <scope>NUCLEOTIDE SEQUENCE [LARGE SCALE GENOMIC DNA]</scope>
    <source>
        <strain evidence="3">JCA_2017</strain>
    </source>
</reference>
<keyword evidence="1" id="KW-1133">Transmembrane helix</keyword>
<name>A0A371FEU4_MUCPR</name>